<protein>
    <recommendedName>
        <fullName evidence="4">PhoU domain-containing protein</fullName>
    </recommendedName>
</protein>
<proteinExistence type="predicted"/>
<evidence type="ECO:0000256" key="1">
    <source>
        <dbReference type="SAM" id="MobiDB-lite"/>
    </source>
</evidence>
<evidence type="ECO:0008006" key="4">
    <source>
        <dbReference type="Google" id="ProtNLM"/>
    </source>
</evidence>
<reference evidence="2 3" key="1">
    <citation type="submission" date="2017-07" db="EMBL/GenBank/DDBJ databases">
        <title>Complete genome sequence of Actinoalloteichus hoggarensis DSM 45943, type strain of Actinoalloteichus hoggarensis.</title>
        <authorList>
            <person name="Ruckert C."/>
            <person name="Nouioui I."/>
            <person name="Willmese J."/>
            <person name="van Wezel G."/>
            <person name="Klenk H.-P."/>
            <person name="Kalinowski J."/>
            <person name="Zotchev S.B."/>
        </authorList>
    </citation>
    <scope>NUCLEOTIDE SEQUENCE [LARGE SCALE GENOMIC DNA]</scope>
    <source>
        <strain evidence="2 3">DSM 45943</strain>
    </source>
</reference>
<gene>
    <name evidence="2" type="ORF">AHOG_15895</name>
</gene>
<accession>A0A221W4M7</accession>
<feature type="compositionally biased region" description="Polar residues" evidence="1">
    <location>
        <begin position="116"/>
        <end position="128"/>
    </location>
</feature>
<organism evidence="2 3">
    <name type="scientific">Actinoalloteichus hoggarensis</name>
    <dbReference type="NCBI Taxonomy" id="1470176"/>
    <lineage>
        <taxon>Bacteria</taxon>
        <taxon>Bacillati</taxon>
        <taxon>Actinomycetota</taxon>
        <taxon>Actinomycetes</taxon>
        <taxon>Pseudonocardiales</taxon>
        <taxon>Pseudonocardiaceae</taxon>
        <taxon>Actinoalloteichus</taxon>
    </lineage>
</organism>
<dbReference type="KEGG" id="ahg:AHOG_15895"/>
<dbReference type="Proteomes" id="UP000204221">
    <property type="component" value="Chromosome"/>
</dbReference>
<feature type="region of interest" description="Disordered" evidence="1">
    <location>
        <begin position="95"/>
        <end position="128"/>
    </location>
</feature>
<evidence type="ECO:0000313" key="2">
    <source>
        <dbReference type="EMBL" id="ASO20805.1"/>
    </source>
</evidence>
<keyword evidence="3" id="KW-1185">Reference proteome</keyword>
<dbReference type="AlphaFoldDB" id="A0A221W4M7"/>
<sequence>MSVTDVVQQLRHAYSRLTTARQAAMVAENAIDEGRDVFDRDTMGSLRPQVDQICRLGRDAADDVRLAHIAIVAAQQFIDDYCVAVAGRGLAEFTPALGPSTARSGTPTALEAAPTDTGSPPNTNADRN</sequence>
<evidence type="ECO:0000313" key="3">
    <source>
        <dbReference type="Proteomes" id="UP000204221"/>
    </source>
</evidence>
<dbReference type="EMBL" id="CP022521">
    <property type="protein sequence ID" value="ASO20805.1"/>
    <property type="molecule type" value="Genomic_DNA"/>
</dbReference>
<name>A0A221W4M7_9PSEU</name>